<keyword evidence="2" id="KW-1185">Reference proteome</keyword>
<dbReference type="EMBL" id="JADBGQ010000005">
    <property type="protein sequence ID" value="KAG5396988.1"/>
    <property type="molecule type" value="Genomic_DNA"/>
</dbReference>
<comment type="caution">
    <text evidence="1">The sequence shown here is derived from an EMBL/GenBank/DDBJ whole genome shotgun (WGS) entry which is preliminary data.</text>
</comment>
<proteinExistence type="predicted"/>
<dbReference type="Proteomes" id="UP000823674">
    <property type="component" value="Chromosome A05"/>
</dbReference>
<sequence>FYSIIIIFINYLQYSHCQEYTNQNLTTNLKLLMHQLGLLVVKFCLIGEANQVISLVESMKLIFFQICSSEDFCVSILVVEDLYESLLVNT</sequence>
<evidence type="ECO:0000313" key="2">
    <source>
        <dbReference type="Proteomes" id="UP000823674"/>
    </source>
</evidence>
<organism evidence="1 2">
    <name type="scientific">Brassica rapa subsp. trilocularis</name>
    <dbReference type="NCBI Taxonomy" id="1813537"/>
    <lineage>
        <taxon>Eukaryota</taxon>
        <taxon>Viridiplantae</taxon>
        <taxon>Streptophyta</taxon>
        <taxon>Embryophyta</taxon>
        <taxon>Tracheophyta</taxon>
        <taxon>Spermatophyta</taxon>
        <taxon>Magnoliopsida</taxon>
        <taxon>eudicotyledons</taxon>
        <taxon>Gunneridae</taxon>
        <taxon>Pentapetalae</taxon>
        <taxon>rosids</taxon>
        <taxon>malvids</taxon>
        <taxon>Brassicales</taxon>
        <taxon>Brassicaceae</taxon>
        <taxon>Brassiceae</taxon>
        <taxon>Brassica</taxon>
    </lineage>
</organism>
<feature type="non-terminal residue" evidence="1">
    <location>
        <position position="1"/>
    </location>
</feature>
<gene>
    <name evidence="1" type="primary">A05p019970.1_BraROA</name>
    <name evidence="1" type="ORF">IGI04_018802</name>
</gene>
<protein>
    <submittedName>
        <fullName evidence="1">Uncharacterized protein</fullName>
    </submittedName>
</protein>
<accession>A0ABQ7MFN6</accession>
<reference evidence="1 2" key="1">
    <citation type="submission" date="2021-03" db="EMBL/GenBank/DDBJ databases">
        <authorList>
            <person name="King G.J."/>
            <person name="Bancroft I."/>
            <person name="Baten A."/>
            <person name="Bloomfield J."/>
            <person name="Borpatragohain P."/>
            <person name="He Z."/>
            <person name="Irish N."/>
            <person name="Irwin J."/>
            <person name="Liu K."/>
            <person name="Mauleon R.P."/>
            <person name="Moore J."/>
            <person name="Morris R."/>
            <person name="Ostergaard L."/>
            <person name="Wang B."/>
            <person name="Wells R."/>
        </authorList>
    </citation>
    <scope>NUCLEOTIDE SEQUENCE [LARGE SCALE GENOMIC DNA]</scope>
    <source>
        <strain evidence="1">R-o-18</strain>
        <tissue evidence="1">Leaf</tissue>
    </source>
</reference>
<name>A0ABQ7MFN6_BRACM</name>
<evidence type="ECO:0000313" key="1">
    <source>
        <dbReference type="EMBL" id="KAG5396988.1"/>
    </source>
</evidence>